<keyword evidence="5" id="KW-0472">Membrane</keyword>
<accession>A0ABW9P503</accession>
<keyword evidence="2" id="KW-0812">Transmembrane</keyword>
<keyword evidence="6" id="KW-0131">Cell cycle</keyword>
<evidence type="ECO:0000256" key="7">
    <source>
        <dbReference type="SAM" id="Coils"/>
    </source>
</evidence>
<evidence type="ECO:0000313" key="9">
    <source>
        <dbReference type="Proteomes" id="UP000436655"/>
    </source>
</evidence>
<sequence length="562" mass="65092">MFVFIIVVILLILAFLWYMWFLQKKNNTTLISYKSRATDLKEDKLKEQIKSLEDMKLTGASLESFGKSKKDYSTQRNDTVPKLLADISNAESKNANFNVFGASSALKNIESNLTILEKKSDEIASDFEKIVKSNEQNASTSEVLHEQYEKLRKDILTKSFNYGPATDRLESELNEIAGFLDQEDKLTQQGDHLEARQYLDDAKVKLGLIEDQVQLIVPLYHGLSEVYPGQIEEIESVFDKLIKQQYKFAVDIGNKISTVHDNMEKANEELSSLNFDAVDRNNEKIHSDINELYDELSKEINSKRDVLKQQKPVLDYLNHAKFQHNRLDENIQKLEQNYVLNEDDMELFKEHSKTLSQVREEYDADVQSIADKSIVFSNAEDDFKDIVSKLDNIEAKEKTINDNMNQMLSSEQISRRSVEQYAKRIEIQKKIVEQLRLNGLPEDYLEYFYMVSDEIKKLYDELDSERVNMEDISKQVIVTQEDLENLVQKTDDLRRDVALSEKLLQYANRYADKDAGFKEQLVRAKSLFDDDFDYEQSLKLISEALEQVEPGSVSRIKDTISA</sequence>
<evidence type="ECO:0000256" key="2">
    <source>
        <dbReference type="ARBA" id="ARBA00022692"/>
    </source>
</evidence>
<gene>
    <name evidence="8" type="ORF">FHL03_00885</name>
</gene>
<organism evidence="8 9">
    <name type="scientific">Companilactobacillus mishanensis</name>
    <dbReference type="NCBI Taxonomy" id="2486008"/>
    <lineage>
        <taxon>Bacteria</taxon>
        <taxon>Bacillati</taxon>
        <taxon>Bacillota</taxon>
        <taxon>Bacilli</taxon>
        <taxon>Lactobacillales</taxon>
        <taxon>Lactobacillaceae</taxon>
        <taxon>Companilactobacillus</taxon>
    </lineage>
</organism>
<keyword evidence="9" id="KW-1185">Reference proteome</keyword>
<keyword evidence="6" id="KW-0717">Septation</keyword>
<evidence type="ECO:0000256" key="5">
    <source>
        <dbReference type="ARBA" id="ARBA00023136"/>
    </source>
</evidence>
<dbReference type="Proteomes" id="UP000436655">
    <property type="component" value="Unassembled WGS sequence"/>
</dbReference>
<dbReference type="EMBL" id="VDFN01000001">
    <property type="protein sequence ID" value="MQS44032.1"/>
    <property type="molecule type" value="Genomic_DNA"/>
</dbReference>
<keyword evidence="3" id="KW-1133">Transmembrane helix</keyword>
<feature type="coiled-coil region" evidence="7">
    <location>
        <begin position="317"/>
        <end position="344"/>
    </location>
</feature>
<evidence type="ECO:0000256" key="4">
    <source>
        <dbReference type="ARBA" id="ARBA00023054"/>
    </source>
</evidence>
<evidence type="ECO:0000256" key="3">
    <source>
        <dbReference type="ARBA" id="ARBA00022989"/>
    </source>
</evidence>
<protein>
    <submittedName>
        <fullName evidence="8">Selenide, water dikinase</fullName>
    </submittedName>
</protein>
<evidence type="ECO:0000256" key="6">
    <source>
        <dbReference type="ARBA" id="ARBA00023210"/>
    </source>
</evidence>
<proteinExistence type="predicted"/>
<feature type="coiled-coil region" evidence="7">
    <location>
        <begin position="418"/>
        <end position="489"/>
    </location>
</feature>
<dbReference type="Pfam" id="PF06160">
    <property type="entry name" value="EzrA"/>
    <property type="match status" value="1"/>
</dbReference>
<comment type="caution">
    <text evidence="8">The sequence shown here is derived from an EMBL/GenBank/DDBJ whole genome shotgun (WGS) entry which is preliminary data.</text>
</comment>
<reference evidence="8 9" key="1">
    <citation type="journal article" date="2019" name="Syst. Appl. Microbiol.">
        <title>Polyphasic characterization of two novel Lactobacillus spp. isolated from blown salami packages: Description of Lactobacillus halodurans sp. nov. and Lactobacillus salsicarnum sp. nov.</title>
        <authorList>
            <person name="Schuster J.A."/>
            <person name="Klingl A."/>
            <person name="Vogel R.F."/>
            <person name="Ehrmann M.A."/>
        </authorList>
    </citation>
    <scope>NUCLEOTIDE SEQUENCE [LARGE SCALE GENOMIC DNA]</scope>
    <source>
        <strain evidence="8 9">TMW 1.2098</strain>
    </source>
</reference>
<evidence type="ECO:0000256" key="1">
    <source>
        <dbReference type="ARBA" id="ARBA00004162"/>
    </source>
</evidence>
<dbReference type="RefSeq" id="WP_125702501.1">
    <property type="nucleotide sequence ID" value="NZ_JBHTOO010000003.1"/>
</dbReference>
<comment type="subcellular location">
    <subcellularLocation>
        <location evidence="1">Cell membrane</location>
        <topology evidence="1">Single-pass membrane protein</topology>
    </subcellularLocation>
</comment>
<keyword evidence="6" id="KW-0132">Cell division</keyword>
<evidence type="ECO:0000313" key="8">
    <source>
        <dbReference type="EMBL" id="MQS44032.1"/>
    </source>
</evidence>
<keyword evidence="4 7" id="KW-0175">Coiled coil</keyword>
<dbReference type="InterPro" id="IPR010379">
    <property type="entry name" value="EzrA"/>
</dbReference>
<name>A0ABW9P503_9LACO</name>